<dbReference type="OrthoDB" id="9796020at2"/>
<evidence type="ECO:0000313" key="5">
    <source>
        <dbReference type="Proteomes" id="UP000305654"/>
    </source>
</evidence>
<feature type="domain" description="Amidohydrolase-related" evidence="3">
    <location>
        <begin position="56"/>
        <end position="437"/>
    </location>
</feature>
<comment type="caution">
    <text evidence="4">The sequence shown here is derived from an EMBL/GenBank/DDBJ whole genome shotgun (WGS) entry which is preliminary data.</text>
</comment>
<dbReference type="InterPro" id="IPR032466">
    <property type="entry name" value="Metal_Hydrolase"/>
</dbReference>
<dbReference type="SUPFAM" id="SSF51338">
    <property type="entry name" value="Composite domain of metallo-dependent hydrolases"/>
    <property type="match status" value="1"/>
</dbReference>
<evidence type="ECO:0000259" key="3">
    <source>
        <dbReference type="Pfam" id="PF01979"/>
    </source>
</evidence>
<accession>A0A5R9JAI3</accession>
<organism evidence="4 5">
    <name type="scientific">Lichenicoccus roseus</name>
    <dbReference type="NCBI Taxonomy" id="2683649"/>
    <lineage>
        <taxon>Bacteria</taxon>
        <taxon>Pseudomonadati</taxon>
        <taxon>Pseudomonadota</taxon>
        <taxon>Alphaproteobacteria</taxon>
        <taxon>Acetobacterales</taxon>
        <taxon>Acetobacteraceae</taxon>
        <taxon>Lichenicoccus</taxon>
    </lineage>
</organism>
<dbReference type="EMBL" id="VCDI01000001">
    <property type="protein sequence ID" value="TLU74585.1"/>
    <property type="molecule type" value="Genomic_DNA"/>
</dbReference>
<keyword evidence="5" id="KW-1185">Reference proteome</keyword>
<gene>
    <name evidence="4" type="ORF">FE263_05320</name>
</gene>
<sequence length="509" mass="55248">MQTLFRHATLRSFAPGRPIVEPADILVDGAVIAAIAPAGSLVPDTRTEVIEAAGKLVMPGLVNGHFHSPVNHLKGSLDSLPLEIFMLYESPGLPGLMASPRWAYVRTLLAAAEMLKTGTTAVQDDAFLVPFPTTDVIDAILQAYADIGIRARVALDQSDLPEIGKLPFLGDLVPPAMRRSLEAPAGAQAGQLLDSYRHLLERWHGACDGRLLAATSCSAPQRVSDNYVGALLDLSRAHDLPFYVHILETRTQRVLGQQRGRSLLQEANARGLLSERSNVIHAVWMDDADLDTIAASGSAVAHNPISNLRLGSGVMPFRRLRDRGIPICLGTDEAIADDSVNMWSVAKMAGLIHNIGNPDYETWPRAHEVLDCLITGGARAMRQQDRIGAIAPGMQADLVLIDLDTLAFTPLNDLDRQLVYCENGGSVRLTMVAGRVVMRDGVLTGIDETAIRAEARALAREQDGAAQTAREAAPWLPHYREMYLRAARTDVGMTRWVSEDDDTDAAYRS</sequence>
<dbReference type="Pfam" id="PF01979">
    <property type="entry name" value="Amidohydro_1"/>
    <property type="match status" value="1"/>
</dbReference>
<dbReference type="Gene3D" id="3.20.20.140">
    <property type="entry name" value="Metal-dependent hydrolases"/>
    <property type="match status" value="1"/>
</dbReference>
<dbReference type="AlphaFoldDB" id="A0A5R9JAI3"/>
<keyword evidence="2 4" id="KW-0378">Hydrolase</keyword>
<evidence type="ECO:0000256" key="1">
    <source>
        <dbReference type="ARBA" id="ARBA00006745"/>
    </source>
</evidence>
<proteinExistence type="inferred from homology"/>
<evidence type="ECO:0000256" key="2">
    <source>
        <dbReference type="ARBA" id="ARBA00022801"/>
    </source>
</evidence>
<dbReference type="InterPro" id="IPR006680">
    <property type="entry name" value="Amidohydro-rel"/>
</dbReference>
<protein>
    <submittedName>
        <fullName evidence="4">Amidohydrolase</fullName>
    </submittedName>
</protein>
<dbReference type="Proteomes" id="UP000305654">
    <property type="component" value="Unassembled WGS sequence"/>
</dbReference>
<reference evidence="4 5" key="1">
    <citation type="submission" date="2019-05" db="EMBL/GenBank/DDBJ databases">
        <authorList>
            <person name="Pankratov T."/>
            <person name="Grouzdev D."/>
        </authorList>
    </citation>
    <scope>NUCLEOTIDE SEQUENCE [LARGE SCALE GENOMIC DNA]</scope>
    <source>
        <strain evidence="4 5">KEBCLARHB70R</strain>
    </source>
</reference>
<dbReference type="Gene3D" id="2.30.40.10">
    <property type="entry name" value="Urease, subunit C, domain 1"/>
    <property type="match status" value="1"/>
</dbReference>
<dbReference type="GO" id="GO:0016810">
    <property type="term" value="F:hydrolase activity, acting on carbon-nitrogen (but not peptide) bonds"/>
    <property type="evidence" value="ECO:0007669"/>
    <property type="project" value="InterPro"/>
</dbReference>
<dbReference type="PANTHER" id="PTHR43794:SF11">
    <property type="entry name" value="AMIDOHYDROLASE-RELATED DOMAIN-CONTAINING PROTEIN"/>
    <property type="match status" value="1"/>
</dbReference>
<dbReference type="InterPro" id="IPR011059">
    <property type="entry name" value="Metal-dep_hydrolase_composite"/>
</dbReference>
<dbReference type="SUPFAM" id="SSF51556">
    <property type="entry name" value="Metallo-dependent hydrolases"/>
    <property type="match status" value="1"/>
</dbReference>
<evidence type="ECO:0000313" key="4">
    <source>
        <dbReference type="EMBL" id="TLU74585.1"/>
    </source>
</evidence>
<comment type="similarity">
    <text evidence="1">Belongs to the metallo-dependent hydrolases superfamily. ATZ/TRZ family.</text>
</comment>
<dbReference type="PANTHER" id="PTHR43794">
    <property type="entry name" value="AMINOHYDROLASE SSNA-RELATED"/>
    <property type="match status" value="1"/>
</dbReference>
<name>A0A5R9JAI3_9PROT</name>
<dbReference type="RefSeq" id="WP_138324834.1">
    <property type="nucleotide sequence ID" value="NZ_VCDI01000001.1"/>
</dbReference>
<dbReference type="InterPro" id="IPR050287">
    <property type="entry name" value="MTA/SAH_deaminase"/>
</dbReference>